<comment type="caution">
    <text evidence="1">The sequence shown here is derived from an EMBL/GenBank/DDBJ whole genome shotgun (WGS) entry which is preliminary data.</text>
</comment>
<dbReference type="Proteomes" id="UP001139011">
    <property type="component" value="Unassembled WGS sequence"/>
</dbReference>
<organism evidence="1 2">
    <name type="scientific">Fictibacillus marinisediminis</name>
    <dbReference type="NCBI Taxonomy" id="2878389"/>
    <lineage>
        <taxon>Bacteria</taxon>
        <taxon>Bacillati</taxon>
        <taxon>Bacillota</taxon>
        <taxon>Bacilli</taxon>
        <taxon>Bacillales</taxon>
        <taxon>Fictibacillaceae</taxon>
        <taxon>Fictibacillus</taxon>
    </lineage>
</organism>
<reference evidence="1" key="1">
    <citation type="submission" date="2021-09" db="EMBL/GenBank/DDBJ databases">
        <title>Genome analysis of Fictibacillus sp. KIGAM418 isolated from marine sediment.</title>
        <authorList>
            <person name="Seo M.-J."/>
            <person name="Cho E.-S."/>
            <person name="Hwang C.Y."/>
        </authorList>
    </citation>
    <scope>NUCLEOTIDE SEQUENCE</scope>
    <source>
        <strain evidence="1">KIGAM418</strain>
    </source>
</reference>
<gene>
    <name evidence="1" type="ORF">LCY76_12805</name>
</gene>
<sequence>MIDPTIYENLKIILEGMVYDLDFDGHLKVTNRRDLVDLASLSRKYNLEVFIKGKTGQGVKAKIELAAGLEDLADEIMERETENTGCRFSVTYYLTVQDIEAECSELGETLRRIWDPYGEVSQKVSYIYGLPRGSYHNEILINIDSKLHEENSEQLEDYLERMMASCKQIFHKGENK</sequence>
<dbReference type="EMBL" id="JAIWJX010000002">
    <property type="protein sequence ID" value="MCK6257470.1"/>
    <property type="molecule type" value="Genomic_DNA"/>
</dbReference>
<evidence type="ECO:0000313" key="1">
    <source>
        <dbReference type="EMBL" id="MCK6257470.1"/>
    </source>
</evidence>
<protein>
    <submittedName>
        <fullName evidence="1">Uncharacterized protein</fullName>
    </submittedName>
</protein>
<keyword evidence="2" id="KW-1185">Reference proteome</keyword>
<name>A0A9X2BE98_9BACL</name>
<evidence type="ECO:0000313" key="2">
    <source>
        <dbReference type="Proteomes" id="UP001139011"/>
    </source>
</evidence>
<accession>A0A9X2BE98</accession>
<dbReference type="RefSeq" id="WP_248252962.1">
    <property type="nucleotide sequence ID" value="NZ_JAIWJX010000002.1"/>
</dbReference>
<dbReference type="AlphaFoldDB" id="A0A9X2BE98"/>
<proteinExistence type="predicted"/>